<reference evidence="2 3" key="1">
    <citation type="journal article" date="2024" name="IMA Fungus">
        <title>Apiospora arundinis, a panoply of carbohydrate-active enzymes and secondary metabolites.</title>
        <authorList>
            <person name="Sorensen T."/>
            <person name="Petersen C."/>
            <person name="Muurmann A.T."/>
            <person name="Christiansen J.V."/>
            <person name="Brundto M.L."/>
            <person name="Overgaard C.K."/>
            <person name="Boysen A.T."/>
            <person name="Wollenberg R.D."/>
            <person name="Larsen T.O."/>
            <person name="Sorensen J.L."/>
            <person name="Nielsen K.L."/>
            <person name="Sondergaard T.E."/>
        </authorList>
    </citation>
    <scope>NUCLEOTIDE SEQUENCE [LARGE SCALE GENOMIC DNA]</scope>
    <source>
        <strain evidence="2 3">AAU 773</strain>
    </source>
</reference>
<dbReference type="Pfam" id="PF01636">
    <property type="entry name" value="APH"/>
    <property type="match status" value="1"/>
</dbReference>
<dbReference type="SUPFAM" id="SSF56112">
    <property type="entry name" value="Protein kinase-like (PK-like)"/>
    <property type="match status" value="1"/>
</dbReference>
<evidence type="ECO:0000259" key="1">
    <source>
        <dbReference type="Pfam" id="PF01636"/>
    </source>
</evidence>
<proteinExistence type="predicted"/>
<dbReference type="Proteomes" id="UP001390339">
    <property type="component" value="Unassembled WGS sequence"/>
</dbReference>
<dbReference type="EMBL" id="JAPCWZ010000010">
    <property type="protein sequence ID" value="KAK8848564.1"/>
    <property type="molecule type" value="Genomic_DNA"/>
</dbReference>
<feature type="domain" description="Aminoglycoside phosphotransferase" evidence="1">
    <location>
        <begin position="89"/>
        <end position="296"/>
    </location>
</feature>
<protein>
    <submittedName>
        <fullName evidence="2">Kinase-like domain-containing protein</fullName>
    </submittedName>
</protein>
<dbReference type="InterPro" id="IPR002575">
    <property type="entry name" value="Aminoglycoside_PTrfase"/>
</dbReference>
<accession>A0ABR2HLD5</accession>
<organism evidence="2 3">
    <name type="scientific">Apiospora arundinis</name>
    <dbReference type="NCBI Taxonomy" id="335852"/>
    <lineage>
        <taxon>Eukaryota</taxon>
        <taxon>Fungi</taxon>
        <taxon>Dikarya</taxon>
        <taxon>Ascomycota</taxon>
        <taxon>Pezizomycotina</taxon>
        <taxon>Sordariomycetes</taxon>
        <taxon>Xylariomycetidae</taxon>
        <taxon>Amphisphaeriales</taxon>
        <taxon>Apiosporaceae</taxon>
        <taxon>Apiospora</taxon>
    </lineage>
</organism>
<evidence type="ECO:0000313" key="3">
    <source>
        <dbReference type="Proteomes" id="UP001390339"/>
    </source>
</evidence>
<name>A0ABR2HLD5_9PEZI</name>
<dbReference type="Gene3D" id="3.30.200.20">
    <property type="entry name" value="Phosphorylase Kinase, domain 1"/>
    <property type="match status" value="1"/>
</dbReference>
<comment type="caution">
    <text evidence="2">The sequence shown here is derived from an EMBL/GenBank/DDBJ whole genome shotgun (WGS) entry which is preliminary data.</text>
</comment>
<keyword evidence="3" id="KW-1185">Reference proteome</keyword>
<evidence type="ECO:0000313" key="2">
    <source>
        <dbReference type="EMBL" id="KAK8848564.1"/>
    </source>
</evidence>
<sequence length="371" mass="41043">MSVEINQETPANPRDWSGGIDSYLEEHQIACEKVTPLSGGLSSWVWRLDGLKPDDGLAAARPCGGREGEPVILKCADDMAKLAPVPLAAERLQLEIKALRSHAVAEACRQEPSVEVPRVLKETYRGYLMAWGGEMDLRVAYKEGKLTEAAAVGARLGKWLACLHLAGTDRDGWGTHNDDVDKFIAPGGLEEQAIRAAMGKEGSSEEETERVFDVLRQPAPVQTLTPWDFRPMNTLVRFSKDKEPELTIVDWEFSHYGDPAYDLRLWAAEAMVLEAKFGRDEDENRGSLLSSFLRAYRLGTGDAIVDEAFVCKVAIALGAFVLLFMPAPFWDCAEEDNEPWRKLALQYVKAGAEADIAWLRQSSLGPLLVKP</sequence>
<dbReference type="Gene3D" id="3.90.1200.10">
    <property type="match status" value="1"/>
</dbReference>
<gene>
    <name evidence="2" type="ORF">PGQ11_015044</name>
</gene>
<dbReference type="InterPro" id="IPR011009">
    <property type="entry name" value="Kinase-like_dom_sf"/>
</dbReference>